<dbReference type="Pfam" id="PF10531">
    <property type="entry name" value="SLBB"/>
    <property type="match status" value="1"/>
</dbReference>
<dbReference type="Pfam" id="PF25994">
    <property type="entry name" value="HH_AprE"/>
    <property type="match status" value="1"/>
</dbReference>
<evidence type="ECO:0000259" key="3">
    <source>
        <dbReference type="Pfam" id="PF10531"/>
    </source>
</evidence>
<protein>
    <submittedName>
        <fullName evidence="5">Polysaccharide biosynthesis/export family protein</fullName>
    </submittedName>
</protein>
<dbReference type="EMBL" id="JAMXQS010000002">
    <property type="protein sequence ID" value="MCO6049110.1"/>
    <property type="molecule type" value="Genomic_DNA"/>
</dbReference>
<evidence type="ECO:0000313" key="6">
    <source>
        <dbReference type="Proteomes" id="UP001205906"/>
    </source>
</evidence>
<dbReference type="PANTHER" id="PTHR33619:SF3">
    <property type="entry name" value="POLYSACCHARIDE EXPORT PROTEIN GFCE-RELATED"/>
    <property type="match status" value="1"/>
</dbReference>
<evidence type="ECO:0000256" key="1">
    <source>
        <dbReference type="ARBA" id="ARBA00022729"/>
    </source>
</evidence>
<keyword evidence="6" id="KW-1185">Reference proteome</keyword>
<dbReference type="InterPro" id="IPR019554">
    <property type="entry name" value="Soluble_ligand-bd"/>
</dbReference>
<feature type="domain" description="Polysaccharide export protein N-terminal" evidence="2">
    <location>
        <begin position="38"/>
        <end position="124"/>
    </location>
</feature>
<accession>A0ABT1C2Q6</accession>
<evidence type="ECO:0000259" key="2">
    <source>
        <dbReference type="Pfam" id="PF02563"/>
    </source>
</evidence>
<keyword evidence="1" id="KW-0732">Signal</keyword>
<feature type="domain" description="AprE-like long alpha-helical hairpin" evidence="4">
    <location>
        <begin position="178"/>
        <end position="362"/>
    </location>
</feature>
<dbReference type="InterPro" id="IPR049712">
    <property type="entry name" value="Poly_export"/>
</dbReference>
<evidence type="ECO:0000313" key="5">
    <source>
        <dbReference type="EMBL" id="MCO6049110.1"/>
    </source>
</evidence>
<dbReference type="InterPro" id="IPR003715">
    <property type="entry name" value="Poly_export_N"/>
</dbReference>
<dbReference type="InterPro" id="IPR058781">
    <property type="entry name" value="HH_AprE-like"/>
</dbReference>
<dbReference type="PANTHER" id="PTHR33619">
    <property type="entry name" value="POLYSACCHARIDE EXPORT PROTEIN GFCE-RELATED"/>
    <property type="match status" value="1"/>
</dbReference>
<dbReference type="Pfam" id="PF02563">
    <property type="entry name" value="Poly_export"/>
    <property type="match status" value="1"/>
</dbReference>
<dbReference type="RefSeq" id="WP_252816521.1">
    <property type="nucleotide sequence ID" value="NZ_JAMXQS010000002.1"/>
</dbReference>
<proteinExistence type="predicted"/>
<organism evidence="5 6">
    <name type="scientific">Mesorhizobium liriopis</name>
    <dbReference type="NCBI Taxonomy" id="2953882"/>
    <lineage>
        <taxon>Bacteria</taxon>
        <taxon>Pseudomonadati</taxon>
        <taxon>Pseudomonadota</taxon>
        <taxon>Alphaproteobacteria</taxon>
        <taxon>Hyphomicrobiales</taxon>
        <taxon>Phyllobacteriaceae</taxon>
        <taxon>Mesorhizobium</taxon>
    </lineage>
</organism>
<feature type="domain" description="Soluble ligand binding" evidence="3">
    <location>
        <begin position="130"/>
        <end position="161"/>
    </location>
</feature>
<dbReference type="Gene3D" id="3.10.560.10">
    <property type="entry name" value="Outer membrane lipoprotein wza domain like"/>
    <property type="match status" value="1"/>
</dbReference>
<evidence type="ECO:0000259" key="4">
    <source>
        <dbReference type="Pfam" id="PF25994"/>
    </source>
</evidence>
<comment type="caution">
    <text evidence="5">The sequence shown here is derived from an EMBL/GenBank/DDBJ whole genome shotgun (WGS) entry which is preliminary data.</text>
</comment>
<sequence length="441" mass="47666">MISNALRSFRAGWKRSRLGFLSGFGSFLLLAAPMGVASAETAQLAPQTRLRVSVVQWMPLKGEYQTWNALGGEFVVSDKNTITLPVVGDVAVGDKTLTALADELATLIQTRTGLAEKPNTTVEVVRYPPVYVVGKVNKPGEYEFRPGLTVLQALALGGGEITAPPAGLNDQTELVGGLRATENEILRSRARIVRLEAEMADARSFSPPEGWAAQADKVLAQQIVAQEKIIFDARRNEVERQGKRLADLRDLLNAEIGVLRKKIGASDDTIASAERELKNVTTLVQKGVATASRQSELERLVADRRADRLDQITAVMRAQQSLTETNRSLDGLADKRRTDVASELQSEQAKLEQAILRRDTAQKLILEAIASGRVSASVQNATLRYELVRRENGEAKTRDVSETESLEPGDVLKVGVELSTGAEAVSAASPSSAALAMEASQ</sequence>
<reference evidence="5 6" key="1">
    <citation type="submission" date="2022-06" db="EMBL/GenBank/DDBJ databases">
        <title>Mesorhizobium sp. strain RP14 Genome sequencing and assembly.</title>
        <authorList>
            <person name="Kim I."/>
        </authorList>
    </citation>
    <scope>NUCLEOTIDE SEQUENCE [LARGE SCALE GENOMIC DNA]</scope>
    <source>
        <strain evidence="6">RP14(2022)</strain>
    </source>
</reference>
<dbReference type="Proteomes" id="UP001205906">
    <property type="component" value="Unassembled WGS sequence"/>
</dbReference>
<dbReference type="Gene3D" id="3.30.1950.10">
    <property type="entry name" value="wza like domain"/>
    <property type="match status" value="1"/>
</dbReference>
<name>A0ABT1C2Q6_9HYPH</name>
<gene>
    <name evidence="5" type="ORF">NGM99_04825</name>
</gene>